<name>A0A5N5I255_9ROSA</name>
<proteinExistence type="predicted"/>
<dbReference type="EMBL" id="SMOL01000120">
    <property type="protein sequence ID" value="KAB2632561.1"/>
    <property type="molecule type" value="Genomic_DNA"/>
</dbReference>
<dbReference type="PANTHER" id="PTHR47481">
    <property type="match status" value="1"/>
</dbReference>
<reference evidence="1 2" key="1">
    <citation type="submission" date="2019-09" db="EMBL/GenBank/DDBJ databases">
        <authorList>
            <person name="Ou C."/>
        </authorList>
    </citation>
    <scope>NUCLEOTIDE SEQUENCE [LARGE SCALE GENOMIC DNA]</scope>
    <source>
        <strain evidence="1">S2</strain>
        <tissue evidence="1">Leaf</tissue>
    </source>
</reference>
<organism evidence="1 2">
    <name type="scientific">Pyrus ussuriensis x Pyrus communis</name>
    <dbReference type="NCBI Taxonomy" id="2448454"/>
    <lineage>
        <taxon>Eukaryota</taxon>
        <taxon>Viridiplantae</taxon>
        <taxon>Streptophyta</taxon>
        <taxon>Embryophyta</taxon>
        <taxon>Tracheophyta</taxon>
        <taxon>Spermatophyta</taxon>
        <taxon>Magnoliopsida</taxon>
        <taxon>eudicotyledons</taxon>
        <taxon>Gunneridae</taxon>
        <taxon>Pentapetalae</taxon>
        <taxon>rosids</taxon>
        <taxon>fabids</taxon>
        <taxon>Rosales</taxon>
        <taxon>Rosaceae</taxon>
        <taxon>Amygdaloideae</taxon>
        <taxon>Maleae</taxon>
        <taxon>Pyrus</taxon>
    </lineage>
</organism>
<dbReference type="Pfam" id="PF14223">
    <property type="entry name" value="Retrotran_gag_2"/>
    <property type="match status" value="1"/>
</dbReference>
<dbReference type="Proteomes" id="UP000327157">
    <property type="component" value="Chromosome 6"/>
</dbReference>
<reference evidence="1 2" key="3">
    <citation type="submission" date="2019-11" db="EMBL/GenBank/DDBJ databases">
        <title>A de novo genome assembly of a pear dwarfing rootstock.</title>
        <authorList>
            <person name="Wang F."/>
            <person name="Wang J."/>
            <person name="Li S."/>
            <person name="Zhang Y."/>
            <person name="Fang M."/>
            <person name="Ma L."/>
            <person name="Zhao Y."/>
            <person name="Jiang S."/>
        </authorList>
    </citation>
    <scope>NUCLEOTIDE SEQUENCE [LARGE SCALE GENOMIC DNA]</scope>
    <source>
        <strain evidence="1">S2</strain>
        <tissue evidence="1">Leaf</tissue>
    </source>
</reference>
<sequence>MVTAAQLALTQSPISSLIPSVGNTVTVKLDDSNYVTWNFQISLLLEGNGIMGFIDGTIPCPQKYTALESDDESIVNNSPLTDAYQVWHIHDKALMTLITATLSTAALSCVIGCQSSSDMWNHLKERFAHMTRTSIVQMKIDLQNIKKGSESIDAYLQRIKECRDQLAIAGVVISDEDIVFVALRGLPTEYNTIKSVIRGRESLVSLKELRSQLKAEESTLEEGLKQPHLMAAMFANASNTTYETATNHMTSDLSNLQAATPYASSKTVTGANGEG</sequence>
<gene>
    <name evidence="1" type="ORF">D8674_028808</name>
</gene>
<protein>
    <submittedName>
        <fullName evidence="1">Uncharacterized protein</fullName>
    </submittedName>
</protein>
<reference evidence="2" key="2">
    <citation type="submission" date="2019-10" db="EMBL/GenBank/DDBJ databases">
        <title>A de novo genome assembly of a pear dwarfing rootstock.</title>
        <authorList>
            <person name="Wang F."/>
            <person name="Wang J."/>
            <person name="Li S."/>
            <person name="Zhang Y."/>
            <person name="Fang M."/>
            <person name="Ma L."/>
            <person name="Zhao Y."/>
            <person name="Jiang S."/>
        </authorList>
    </citation>
    <scope>NUCLEOTIDE SEQUENCE [LARGE SCALE GENOMIC DNA]</scope>
</reference>
<comment type="caution">
    <text evidence="1">The sequence shown here is derived from an EMBL/GenBank/DDBJ whole genome shotgun (WGS) entry which is preliminary data.</text>
</comment>
<evidence type="ECO:0000313" key="1">
    <source>
        <dbReference type="EMBL" id="KAB2632561.1"/>
    </source>
</evidence>
<keyword evidence="2" id="KW-1185">Reference proteome</keyword>
<accession>A0A5N5I255</accession>
<dbReference type="AlphaFoldDB" id="A0A5N5I255"/>
<dbReference type="PANTHER" id="PTHR47481:SF30">
    <property type="entry name" value="CCHC-TYPE DOMAIN-CONTAINING PROTEIN"/>
    <property type="match status" value="1"/>
</dbReference>
<evidence type="ECO:0000313" key="2">
    <source>
        <dbReference type="Proteomes" id="UP000327157"/>
    </source>
</evidence>
<dbReference type="OrthoDB" id="913984at2759"/>